<feature type="signal peptide" evidence="1">
    <location>
        <begin position="1"/>
        <end position="28"/>
    </location>
</feature>
<keyword evidence="3" id="KW-1185">Reference proteome</keyword>
<proteinExistence type="predicted"/>
<protein>
    <recommendedName>
        <fullName evidence="4">Invasion associated locus B (IalB) protein</fullName>
    </recommendedName>
</protein>
<evidence type="ECO:0008006" key="4">
    <source>
        <dbReference type="Google" id="ProtNLM"/>
    </source>
</evidence>
<dbReference type="RefSeq" id="WP_169625495.1">
    <property type="nucleotide sequence ID" value="NZ_JABBNT010000003.1"/>
</dbReference>
<accession>A0A7Y0E0S6</accession>
<evidence type="ECO:0000313" key="3">
    <source>
        <dbReference type="Proteomes" id="UP000539372"/>
    </source>
</evidence>
<organism evidence="2 3">
    <name type="scientific">Pacificispira spongiicola</name>
    <dbReference type="NCBI Taxonomy" id="2729598"/>
    <lineage>
        <taxon>Bacteria</taxon>
        <taxon>Pseudomonadati</taxon>
        <taxon>Pseudomonadota</taxon>
        <taxon>Alphaproteobacteria</taxon>
        <taxon>Rhodospirillales</taxon>
        <taxon>Rhodospirillaceae</taxon>
        <taxon>Pacificispira</taxon>
    </lineage>
</organism>
<name>A0A7Y0E0S6_9PROT</name>
<dbReference type="InterPro" id="IPR038696">
    <property type="entry name" value="IalB_sf"/>
</dbReference>
<dbReference type="InterPro" id="IPR010642">
    <property type="entry name" value="Invasion_prot_B"/>
</dbReference>
<dbReference type="Gene3D" id="2.60.40.1880">
    <property type="entry name" value="Invasion associated locus B (IalB) protein"/>
    <property type="match status" value="1"/>
</dbReference>
<feature type="chain" id="PRO_5031357372" description="Invasion associated locus B (IalB) protein" evidence="1">
    <location>
        <begin position="29"/>
        <end position="174"/>
    </location>
</feature>
<dbReference type="AlphaFoldDB" id="A0A7Y0E0S6"/>
<comment type="caution">
    <text evidence="2">The sequence shown here is derived from an EMBL/GenBank/DDBJ whole genome shotgun (WGS) entry which is preliminary data.</text>
</comment>
<evidence type="ECO:0000313" key="2">
    <source>
        <dbReference type="EMBL" id="NMM45130.1"/>
    </source>
</evidence>
<sequence length="174" mass="18662">MTSFRIHSIRFIATVAVLTAGLAAPVRAQEPNLGTFTDWIAYDYDQSGSKRCTMASQPKKDEGDYTKRGAIWAFVMHRPKEGATGEVGFFMGYPLKEGSLVKVTIGGQTFDLFTSGEGAYAWPEDEPKLIAAMRGGASMVVKGVSARGTNTIDTYSLSGFTAAKGAIDKECGVK</sequence>
<dbReference type="Proteomes" id="UP000539372">
    <property type="component" value="Unassembled WGS sequence"/>
</dbReference>
<gene>
    <name evidence="2" type="ORF">HH303_11615</name>
</gene>
<dbReference type="EMBL" id="JABBNT010000003">
    <property type="protein sequence ID" value="NMM45130.1"/>
    <property type="molecule type" value="Genomic_DNA"/>
</dbReference>
<dbReference type="Pfam" id="PF06776">
    <property type="entry name" value="IalB"/>
    <property type="match status" value="1"/>
</dbReference>
<evidence type="ECO:0000256" key="1">
    <source>
        <dbReference type="SAM" id="SignalP"/>
    </source>
</evidence>
<reference evidence="2 3" key="1">
    <citation type="submission" date="2020-04" db="EMBL/GenBank/DDBJ databases">
        <title>Rhodospirillaceae bacterium KN72 isolated from deep sea.</title>
        <authorList>
            <person name="Zhang D.-C."/>
        </authorList>
    </citation>
    <scope>NUCLEOTIDE SEQUENCE [LARGE SCALE GENOMIC DNA]</scope>
    <source>
        <strain evidence="2 3">KN72</strain>
    </source>
</reference>
<keyword evidence="1" id="KW-0732">Signal</keyword>